<gene>
    <name evidence="2" type="ORF">X975_21912</name>
</gene>
<feature type="region of interest" description="Disordered" evidence="1">
    <location>
        <begin position="1"/>
        <end position="34"/>
    </location>
</feature>
<feature type="compositionally biased region" description="Basic residues" evidence="1">
    <location>
        <begin position="1"/>
        <end position="11"/>
    </location>
</feature>
<keyword evidence="3" id="KW-1185">Reference proteome</keyword>
<evidence type="ECO:0000313" key="2">
    <source>
        <dbReference type="EMBL" id="KFM61529.1"/>
    </source>
</evidence>
<accession>A0A087T8U0</accession>
<reference evidence="2 3" key="1">
    <citation type="submission" date="2013-11" db="EMBL/GenBank/DDBJ databases">
        <title>Genome sequencing of Stegodyphus mimosarum.</title>
        <authorList>
            <person name="Bechsgaard J."/>
        </authorList>
    </citation>
    <scope>NUCLEOTIDE SEQUENCE [LARGE SCALE GENOMIC DNA]</scope>
</reference>
<feature type="non-terminal residue" evidence="2">
    <location>
        <position position="34"/>
    </location>
</feature>
<evidence type="ECO:0000256" key="1">
    <source>
        <dbReference type="SAM" id="MobiDB-lite"/>
    </source>
</evidence>
<feature type="compositionally biased region" description="Polar residues" evidence="1">
    <location>
        <begin position="15"/>
        <end position="34"/>
    </location>
</feature>
<dbReference type="AlphaFoldDB" id="A0A087T8U0"/>
<sequence length="34" mass="3924">RIKQKTIRLRKPISPSESTLSLRKTHCHSSTTEC</sequence>
<organism evidence="2 3">
    <name type="scientific">Stegodyphus mimosarum</name>
    <name type="common">African social velvet spider</name>
    <dbReference type="NCBI Taxonomy" id="407821"/>
    <lineage>
        <taxon>Eukaryota</taxon>
        <taxon>Metazoa</taxon>
        <taxon>Ecdysozoa</taxon>
        <taxon>Arthropoda</taxon>
        <taxon>Chelicerata</taxon>
        <taxon>Arachnida</taxon>
        <taxon>Araneae</taxon>
        <taxon>Araneomorphae</taxon>
        <taxon>Entelegynae</taxon>
        <taxon>Eresoidea</taxon>
        <taxon>Eresidae</taxon>
        <taxon>Stegodyphus</taxon>
    </lineage>
</organism>
<dbReference type="Proteomes" id="UP000054359">
    <property type="component" value="Unassembled WGS sequence"/>
</dbReference>
<protein>
    <submittedName>
        <fullName evidence="2">Uncharacterized protein</fullName>
    </submittedName>
</protein>
<evidence type="ECO:0000313" key="3">
    <source>
        <dbReference type="Proteomes" id="UP000054359"/>
    </source>
</evidence>
<proteinExistence type="predicted"/>
<feature type="non-terminal residue" evidence="2">
    <location>
        <position position="1"/>
    </location>
</feature>
<dbReference type="EMBL" id="KK114007">
    <property type="protein sequence ID" value="KFM61529.1"/>
    <property type="molecule type" value="Genomic_DNA"/>
</dbReference>
<name>A0A087T8U0_STEMI</name>